<dbReference type="Proteomes" id="UP000249828">
    <property type="component" value="Unassembled WGS sequence"/>
</dbReference>
<proteinExistence type="predicted"/>
<keyword evidence="2" id="KW-1185">Reference proteome</keyword>
<dbReference type="EMBL" id="PIEU01000124">
    <property type="protein sequence ID" value="PZL70131.1"/>
    <property type="molecule type" value="Genomic_DNA"/>
</dbReference>
<name>A0A2W3YRD0_9ENTE</name>
<dbReference type="RefSeq" id="WP_111248879.1">
    <property type="nucleotide sequence ID" value="NZ_PIEU01000124.1"/>
</dbReference>
<evidence type="ECO:0000313" key="2">
    <source>
        <dbReference type="Proteomes" id="UP000249828"/>
    </source>
</evidence>
<gene>
    <name evidence="1" type="ORF">CI088_15900</name>
</gene>
<organism evidence="1 2">
    <name type="scientific">Enterococcus plantarum</name>
    <dbReference type="NCBI Taxonomy" id="1077675"/>
    <lineage>
        <taxon>Bacteria</taxon>
        <taxon>Bacillati</taxon>
        <taxon>Bacillota</taxon>
        <taxon>Bacilli</taxon>
        <taxon>Lactobacillales</taxon>
        <taxon>Enterococcaceae</taxon>
        <taxon>Enterococcus</taxon>
    </lineage>
</organism>
<protein>
    <submittedName>
        <fullName evidence="1">Uncharacterized protein</fullName>
    </submittedName>
</protein>
<sequence>MTKTKEELQRELRLLEEKEQKNTIDDTHRLTVINDEFEMFEIDVTPNYDFDLAEKAKITGLIAMIEESSKKITRISNKGTKAKVYEWVEIITLLDLVFEEIFTMIYDLKDYKTPSLPNLDLFEIFLNENQDFIKVQAKTLTEQMDKLAEKYNEKD</sequence>
<reference evidence="1 2" key="1">
    <citation type="submission" date="2017-11" db="EMBL/GenBank/DDBJ databases">
        <title>Draft genome sequence of Enterococcus plantarum TRW2 strain isolated from lettuce.</title>
        <authorList>
            <person name="Kim E.B."/>
            <person name="Marco M.L."/>
            <person name="Williams T.R."/>
            <person name="You I.H."/>
        </authorList>
    </citation>
    <scope>NUCLEOTIDE SEQUENCE [LARGE SCALE GENOMIC DNA]</scope>
    <source>
        <strain evidence="1 2">TRW2</strain>
    </source>
</reference>
<accession>A0A2W3YRD0</accession>
<evidence type="ECO:0000313" key="1">
    <source>
        <dbReference type="EMBL" id="PZL70131.1"/>
    </source>
</evidence>
<comment type="caution">
    <text evidence="1">The sequence shown here is derived from an EMBL/GenBank/DDBJ whole genome shotgun (WGS) entry which is preliminary data.</text>
</comment>
<dbReference type="AlphaFoldDB" id="A0A2W3YRD0"/>